<dbReference type="Pfam" id="PF00535">
    <property type="entry name" value="Glycos_transf_2"/>
    <property type="match status" value="1"/>
</dbReference>
<evidence type="ECO:0000256" key="1">
    <source>
        <dbReference type="PROSITE-ProRule" id="PRU00339"/>
    </source>
</evidence>
<dbReference type="PROSITE" id="PS50293">
    <property type="entry name" value="TPR_REGION"/>
    <property type="match status" value="1"/>
</dbReference>
<dbReference type="InterPro" id="IPR001173">
    <property type="entry name" value="Glyco_trans_2-like"/>
</dbReference>
<dbReference type="RefSeq" id="WP_201277186.1">
    <property type="nucleotide sequence ID" value="NZ_JTHE03000104.1"/>
</dbReference>
<dbReference type="PROSITE" id="PS50005">
    <property type="entry name" value="TPR"/>
    <property type="match status" value="2"/>
</dbReference>
<dbReference type="CDD" id="cd02511">
    <property type="entry name" value="Beta4Glucosyltransferase"/>
    <property type="match status" value="1"/>
</dbReference>
<accession>A0ABD4T8D4</accession>
<dbReference type="SUPFAM" id="SSF53448">
    <property type="entry name" value="Nucleotide-diphospho-sugar transferases"/>
    <property type="match status" value="1"/>
</dbReference>
<dbReference type="InterPro" id="IPR011990">
    <property type="entry name" value="TPR-like_helical_dom_sf"/>
</dbReference>
<comment type="caution">
    <text evidence="3">The sequence shown here is derived from an EMBL/GenBank/DDBJ whole genome shotgun (WGS) entry which is preliminary data.</text>
</comment>
<dbReference type="Gene3D" id="3.90.550.10">
    <property type="entry name" value="Spore Coat Polysaccharide Biosynthesis Protein SpsA, Chain A"/>
    <property type="match status" value="1"/>
</dbReference>
<dbReference type="InterPro" id="IPR029044">
    <property type="entry name" value="Nucleotide-diphossugar_trans"/>
</dbReference>
<keyword evidence="4" id="KW-1185">Reference proteome</keyword>
<dbReference type="Pfam" id="PF14559">
    <property type="entry name" value="TPR_19"/>
    <property type="match status" value="1"/>
</dbReference>
<feature type="repeat" description="TPR" evidence="1">
    <location>
        <begin position="337"/>
        <end position="370"/>
    </location>
</feature>
<protein>
    <submittedName>
        <fullName evidence="3">Tetratricopeptide repeat protein</fullName>
    </submittedName>
</protein>
<feature type="repeat" description="TPR" evidence="1">
    <location>
        <begin position="371"/>
        <end position="404"/>
    </location>
</feature>
<dbReference type="Proteomes" id="UP000031561">
    <property type="component" value="Unassembled WGS sequence"/>
</dbReference>
<proteinExistence type="predicted"/>
<dbReference type="Pfam" id="PF13414">
    <property type="entry name" value="TPR_11"/>
    <property type="match status" value="1"/>
</dbReference>
<dbReference type="InterPro" id="IPR019734">
    <property type="entry name" value="TPR_rpt"/>
</dbReference>
<evidence type="ECO:0000313" key="4">
    <source>
        <dbReference type="Proteomes" id="UP000031561"/>
    </source>
</evidence>
<dbReference type="PANTHER" id="PTHR43630">
    <property type="entry name" value="POLY-BETA-1,6-N-ACETYL-D-GLUCOSAMINE SYNTHASE"/>
    <property type="match status" value="1"/>
</dbReference>
<sequence length="421" mass="47364">MPKTFWPTTAQPFKVTLTGFFEGAFIEMSLSLCMIVRDEAAVLARCLQSVQGLVDEQIVVDTGSQDETAAIARSFGARIYDFVWRDDFAAARNYSLAQVTGDWVLVLDADEELLPAAVPAIKQAIKDPNILLFQLLREEVGSQRTPISLVSRLFRNHPQMTFKRPYHELVDDSVVAIQRAEPHWQIGQISTLALRHEGYQQQRLQSKEKLARAQRMLEKGLRQHPEDAYLLSKLGGLYYEQNRWSEALALIQRGIALPNVEAAVRYELNYHLGLIYARQKDWRQTELAYKTALAQDCDDLLKVGAFMNLGCLYLDHGAASPAMQLLGHVIRLCPGVAIAHYNLGLALKSLNRLQEAAKAYQQAIELDPTYAAAYQNLGVALFKLRKVSESRTAFEQAIQLYEQQDPTTAETLRSGVRDLGL</sequence>
<evidence type="ECO:0000313" key="3">
    <source>
        <dbReference type="EMBL" id="MCM1984847.1"/>
    </source>
</evidence>
<feature type="domain" description="Glycosyltransferase 2-like" evidence="2">
    <location>
        <begin position="31"/>
        <end position="186"/>
    </location>
</feature>
<reference evidence="3 4" key="1">
    <citation type="journal article" date="2015" name="Genome Announc.">
        <title>Draft Genome Sequence of Filamentous Marine Cyanobacterium Lyngbya confervoides Strain BDU141951.</title>
        <authorList>
            <person name="Chandrababunaidu M.M."/>
            <person name="Sen D."/>
            <person name="Tripathy S."/>
        </authorList>
    </citation>
    <scope>NUCLEOTIDE SEQUENCE [LARGE SCALE GENOMIC DNA]</scope>
    <source>
        <strain evidence="3 4">BDU141951</strain>
    </source>
</reference>
<dbReference type="AlphaFoldDB" id="A0ABD4T8D4"/>
<dbReference type="Gene3D" id="1.25.40.10">
    <property type="entry name" value="Tetratricopeptide repeat domain"/>
    <property type="match status" value="2"/>
</dbReference>
<dbReference type="SUPFAM" id="SSF48452">
    <property type="entry name" value="TPR-like"/>
    <property type="match status" value="1"/>
</dbReference>
<name>A0ABD4T8D4_9CYAN</name>
<dbReference type="EMBL" id="JTHE03000104">
    <property type="protein sequence ID" value="MCM1984847.1"/>
    <property type="molecule type" value="Genomic_DNA"/>
</dbReference>
<keyword evidence="1" id="KW-0802">TPR repeat</keyword>
<dbReference type="SMART" id="SM00028">
    <property type="entry name" value="TPR"/>
    <property type="match status" value="5"/>
</dbReference>
<organism evidence="3 4">
    <name type="scientific">Lyngbya confervoides BDU141951</name>
    <dbReference type="NCBI Taxonomy" id="1574623"/>
    <lineage>
        <taxon>Bacteria</taxon>
        <taxon>Bacillati</taxon>
        <taxon>Cyanobacteriota</taxon>
        <taxon>Cyanophyceae</taxon>
        <taxon>Oscillatoriophycideae</taxon>
        <taxon>Oscillatoriales</taxon>
        <taxon>Microcoleaceae</taxon>
        <taxon>Lyngbya</taxon>
    </lineage>
</organism>
<evidence type="ECO:0000259" key="2">
    <source>
        <dbReference type="Pfam" id="PF00535"/>
    </source>
</evidence>
<gene>
    <name evidence="3" type="ORF">QQ91_0018660</name>
</gene>
<dbReference type="PANTHER" id="PTHR43630:SF2">
    <property type="entry name" value="GLYCOSYLTRANSFERASE"/>
    <property type="match status" value="1"/>
</dbReference>